<evidence type="ECO:0000256" key="1">
    <source>
        <dbReference type="ARBA" id="ARBA00022679"/>
    </source>
</evidence>
<dbReference type="CDD" id="cd02440">
    <property type="entry name" value="AdoMet_MTases"/>
    <property type="match status" value="1"/>
</dbReference>
<dbReference type="GO" id="GO:0008168">
    <property type="term" value="F:methyltransferase activity"/>
    <property type="evidence" value="ECO:0007669"/>
    <property type="project" value="UniProtKB-KW"/>
</dbReference>
<dbReference type="SUPFAM" id="SSF53335">
    <property type="entry name" value="S-adenosyl-L-methionine-dependent methyltransferases"/>
    <property type="match status" value="1"/>
</dbReference>
<keyword evidence="4" id="KW-1185">Reference proteome</keyword>
<dbReference type="KEGG" id="hsk:H4317_00770"/>
<keyword evidence="1 3" id="KW-0808">Transferase</keyword>
<keyword evidence="3" id="KW-0489">Methyltransferase</keyword>
<dbReference type="Pfam" id="PF13649">
    <property type="entry name" value="Methyltransf_25"/>
    <property type="match status" value="1"/>
</dbReference>
<proteinExistence type="predicted"/>
<dbReference type="InterPro" id="IPR029063">
    <property type="entry name" value="SAM-dependent_MTases_sf"/>
</dbReference>
<dbReference type="Proteomes" id="UP000515489">
    <property type="component" value="Chromosome"/>
</dbReference>
<organism evidence="3 4">
    <name type="scientific">Hymenobacter sediminicola</name>
    <dbReference type="NCBI Taxonomy" id="2761579"/>
    <lineage>
        <taxon>Bacteria</taxon>
        <taxon>Pseudomonadati</taxon>
        <taxon>Bacteroidota</taxon>
        <taxon>Cytophagia</taxon>
        <taxon>Cytophagales</taxon>
        <taxon>Hymenobacteraceae</taxon>
        <taxon>Hymenobacter</taxon>
    </lineage>
</organism>
<evidence type="ECO:0000259" key="2">
    <source>
        <dbReference type="Pfam" id="PF13649"/>
    </source>
</evidence>
<gene>
    <name evidence="3" type="ORF">H4317_00770</name>
</gene>
<dbReference type="Gene3D" id="2.20.25.110">
    <property type="entry name" value="S-adenosyl-L-methionine-dependent methyltransferases"/>
    <property type="match status" value="1"/>
</dbReference>
<name>A0A7G7WCD2_9BACT</name>
<evidence type="ECO:0000313" key="3">
    <source>
        <dbReference type="EMBL" id="QNH64025.1"/>
    </source>
</evidence>
<reference evidence="3 4" key="1">
    <citation type="submission" date="2020-08" db="EMBL/GenBank/DDBJ databases">
        <title>Hymenobacter sp. S2-20-2 genome sequencing.</title>
        <authorList>
            <person name="Jin L."/>
        </authorList>
    </citation>
    <scope>NUCLEOTIDE SEQUENCE [LARGE SCALE GENOMIC DNA]</scope>
    <source>
        <strain evidence="3 4">S2-20-2</strain>
    </source>
</reference>
<feature type="domain" description="Methyltransferase" evidence="2">
    <location>
        <begin position="52"/>
        <end position="143"/>
    </location>
</feature>
<dbReference type="Gene3D" id="3.40.50.150">
    <property type="entry name" value="Vaccinia Virus protein VP39"/>
    <property type="match status" value="1"/>
</dbReference>
<accession>A0A7G7WCD2</accession>
<dbReference type="EMBL" id="CP060202">
    <property type="protein sequence ID" value="QNH64025.1"/>
    <property type="molecule type" value="Genomic_DNA"/>
</dbReference>
<dbReference type="GO" id="GO:0032259">
    <property type="term" value="P:methylation"/>
    <property type="evidence" value="ECO:0007669"/>
    <property type="project" value="UniProtKB-KW"/>
</dbReference>
<sequence>MSPAAVEPEWFSTWFDSPYYHLLYHDRDQAEAQAFIDALLRYLHPKPMAQLLDLACGKGRHSIYLSEQGYSVTGVDLSAESIAAAQASAQEHLHFRVHDMREPLPCGPFDFIFNLFTSFGYFQHESENVVALRNAAAALRPGGKMVIDFLNTERTVRELVAHEHKLAGGIEFHLHRHLYHDFIVKEIDFQTPDGEQLHYEERVRALSKERFEEYFLMAGLRLVEVFGDYRLTPYDEQASPRMIFILKK</sequence>
<dbReference type="AlphaFoldDB" id="A0A7G7WCD2"/>
<dbReference type="InterPro" id="IPR041698">
    <property type="entry name" value="Methyltransf_25"/>
</dbReference>
<evidence type="ECO:0000313" key="4">
    <source>
        <dbReference type="Proteomes" id="UP000515489"/>
    </source>
</evidence>
<protein>
    <submittedName>
        <fullName evidence="3">Methyltransferase domain-containing protein</fullName>
    </submittedName>
</protein>
<dbReference type="PANTHER" id="PTHR43861">
    <property type="entry name" value="TRANS-ACONITATE 2-METHYLTRANSFERASE-RELATED"/>
    <property type="match status" value="1"/>
</dbReference>